<protein>
    <submittedName>
        <fullName evidence="3">Pentatricopeptide repeat-containing protein</fullName>
    </submittedName>
</protein>
<dbReference type="InterPro" id="IPR002885">
    <property type="entry name" value="PPR_rpt"/>
</dbReference>
<evidence type="ECO:0000256" key="1">
    <source>
        <dbReference type="ARBA" id="ARBA00022737"/>
    </source>
</evidence>
<dbReference type="EMBL" id="CACSLK010020742">
    <property type="protein sequence ID" value="CAA0820928.1"/>
    <property type="molecule type" value="Genomic_DNA"/>
</dbReference>
<dbReference type="Pfam" id="PF13041">
    <property type="entry name" value="PPR_2"/>
    <property type="match status" value="2"/>
</dbReference>
<sequence length="401" mass="46098">MHAAMALFLWLKRKSKEADNTIRLNLFIYNNILGTRKHAENLDFVEILLSDMSAEGLHPNVVTYNALMSIHIDRGQEAKAIQIFHEMPDKGVSYAPASYSTVIFAYRRMEDGFAALKFFVEIRNKYQKGKIGKDGEQVDWEWGHEFEKVENFTARVCYQVMRCWLVKSENLSTDVLRLLIEMDNAGLQPGRSENERLIWVCTHDEHYLVVKELYARIREMDNENEISLSVCNHMIWIWYELIASHFNILLSAARRKGIWRWGVRLLNKMEEKGLKPGSRKWNSVLVACSKASETSAAVEIFKRMVENGEKPTIISYGHCSVLLRKGSSTRKPEMATLGMGPTVVTFNAIISSCIRNNFGSVAYEWFQRMKDRNVDPNEVTYEMLIGVLARAAHRGLLTSCI</sequence>
<proteinExistence type="predicted"/>
<name>A0A9N7MX33_STRHE</name>
<dbReference type="Proteomes" id="UP001153555">
    <property type="component" value="Unassembled WGS sequence"/>
</dbReference>
<dbReference type="NCBIfam" id="TIGR00756">
    <property type="entry name" value="PPR"/>
    <property type="match status" value="3"/>
</dbReference>
<dbReference type="InterPro" id="IPR053343">
    <property type="entry name" value="PSII_mRNA-binding_protein"/>
</dbReference>
<keyword evidence="1" id="KW-0677">Repeat</keyword>
<reference evidence="3" key="1">
    <citation type="submission" date="2019-12" db="EMBL/GenBank/DDBJ databases">
        <authorList>
            <person name="Scholes J."/>
        </authorList>
    </citation>
    <scope>NUCLEOTIDE SEQUENCE</scope>
</reference>
<evidence type="ECO:0000313" key="4">
    <source>
        <dbReference type="Proteomes" id="UP001153555"/>
    </source>
</evidence>
<dbReference type="AlphaFoldDB" id="A0A9N7MX33"/>
<accession>A0A9N7MX33</accession>
<evidence type="ECO:0000256" key="2">
    <source>
        <dbReference type="PROSITE-ProRule" id="PRU00708"/>
    </source>
</evidence>
<comment type="caution">
    <text evidence="3">The sequence shown here is derived from an EMBL/GenBank/DDBJ whole genome shotgun (WGS) entry which is preliminary data.</text>
</comment>
<gene>
    <name evidence="3" type="ORF">SHERM_18930</name>
</gene>
<dbReference type="PROSITE" id="PS51375">
    <property type="entry name" value="PPR"/>
    <property type="match status" value="4"/>
</dbReference>
<dbReference type="Pfam" id="PF13812">
    <property type="entry name" value="PPR_3"/>
    <property type="match status" value="1"/>
</dbReference>
<organism evidence="3 4">
    <name type="scientific">Striga hermonthica</name>
    <name type="common">Purple witchweed</name>
    <name type="synonym">Buchnera hermonthica</name>
    <dbReference type="NCBI Taxonomy" id="68872"/>
    <lineage>
        <taxon>Eukaryota</taxon>
        <taxon>Viridiplantae</taxon>
        <taxon>Streptophyta</taxon>
        <taxon>Embryophyta</taxon>
        <taxon>Tracheophyta</taxon>
        <taxon>Spermatophyta</taxon>
        <taxon>Magnoliopsida</taxon>
        <taxon>eudicotyledons</taxon>
        <taxon>Gunneridae</taxon>
        <taxon>Pentapetalae</taxon>
        <taxon>asterids</taxon>
        <taxon>lamiids</taxon>
        <taxon>Lamiales</taxon>
        <taxon>Orobanchaceae</taxon>
        <taxon>Buchnereae</taxon>
        <taxon>Striga</taxon>
    </lineage>
</organism>
<feature type="repeat" description="PPR" evidence="2">
    <location>
        <begin position="242"/>
        <end position="276"/>
    </location>
</feature>
<dbReference type="Gene3D" id="1.25.40.10">
    <property type="entry name" value="Tetratricopeptide repeat domain"/>
    <property type="match status" value="3"/>
</dbReference>
<evidence type="ECO:0000313" key="3">
    <source>
        <dbReference type="EMBL" id="CAA0820928.1"/>
    </source>
</evidence>
<dbReference type="PANTHER" id="PTHR47940:SF1">
    <property type="entry name" value="PROTEIN LOW PHOTOSYNTHETIC EFFICIENCY 1, CHLOROPLASTIC"/>
    <property type="match status" value="1"/>
</dbReference>
<feature type="repeat" description="PPR" evidence="2">
    <location>
        <begin position="277"/>
        <end position="311"/>
    </location>
</feature>
<feature type="repeat" description="PPR" evidence="2">
    <location>
        <begin position="60"/>
        <end position="94"/>
    </location>
</feature>
<dbReference type="InterPro" id="IPR011990">
    <property type="entry name" value="TPR-like_helical_dom_sf"/>
</dbReference>
<feature type="repeat" description="PPR" evidence="2">
    <location>
        <begin position="342"/>
        <end position="376"/>
    </location>
</feature>
<dbReference type="PANTHER" id="PTHR47940">
    <property type="entry name" value="OS12G0283900 PROTEIN"/>
    <property type="match status" value="1"/>
</dbReference>
<dbReference type="OrthoDB" id="185373at2759"/>
<keyword evidence="4" id="KW-1185">Reference proteome</keyword>